<reference evidence="4" key="3">
    <citation type="submission" date="2021-02" db="UniProtKB">
        <authorList>
            <consortium name="EnsemblMetazoa"/>
        </authorList>
    </citation>
    <scope>IDENTIFICATION</scope>
    <source>
        <strain evidence="4">USDA</strain>
    </source>
</reference>
<sequence length="660" mass="77157">MDCPNWPPPLPSLPLYPPCRTVIEKKPAPEIKIIESQTQQWWNERLVPALELTSGIKKSQKKENFYELTRRQRNGLLSIKIPTREDKFTNSVPLPERSYPNDGLPIWERLHLDKKLPMLKCPPNALLWKDTKGQEFILYDPYNYECAFSYENIHDPHLSNYYKGKEIRGFFIESWGCNRRRILASIQEKKERIIRLQETKEKEKELRRQRGLLLLAKQELKNKISDDYILNLQQEVKQKNLEIRNALIEKQKKLEKEQFRQIREAGLRKKAMIKKKKEDKRMEKAIIDASLRIIQGPLQVLYAIDTILETVIQKWAVLRIHSILDIIIEQMIEKGKMILFEIKSKYKSTGMTTAETYKTKESYGIVYKPDEKLKKKLYKKSFLSNNNSQFYLLNELNNEKKRKEKDEEGEKDGERDVGGGGGGGGRGEGEGGGGGEYFEKEIKVESLDDAQKKSSKILSSVAPNYVRFGDYTVHEYISEKDYEYDLKPVKHRPKTPMPTQEELCTVGFSEERLNDILPTLDDLVELKEKKKFRKLFKSVAVNLFKRSIELLRSALEPISRYRSINKLVNLGGTHIEKTTLAQLLTSLIMNQEEKTIYTTDDFEWLAKVIVRYALTDILNPVEFHREGNDGVPRMKIMFYKPNNNKINKKKSNEFFKEGYV</sequence>
<dbReference type="KEGG" id="phu:Phum_PHUM218150"/>
<dbReference type="EMBL" id="AAZO01002515">
    <property type="status" value="NOT_ANNOTATED_CDS"/>
    <property type="molecule type" value="Genomic_DNA"/>
</dbReference>
<evidence type="ECO:0000313" key="3">
    <source>
        <dbReference type="EMBL" id="EEB13009.1"/>
    </source>
</evidence>
<keyword evidence="5" id="KW-1185">Reference proteome</keyword>
<dbReference type="OrthoDB" id="8197715at2759"/>
<feature type="region of interest" description="Disordered" evidence="2">
    <location>
        <begin position="401"/>
        <end position="435"/>
    </location>
</feature>
<dbReference type="GeneID" id="8237630"/>
<dbReference type="EnsemblMetazoa" id="PHUM218150-RA">
    <property type="protein sequence ID" value="PHUM218150-PA"/>
    <property type="gene ID" value="PHUM218150"/>
</dbReference>
<gene>
    <name evidence="4" type="primary">8237630</name>
    <name evidence="3" type="ORF">Phum_PHUM218150</name>
</gene>
<dbReference type="Proteomes" id="UP000009046">
    <property type="component" value="Unassembled WGS sequence"/>
</dbReference>
<dbReference type="HOGENOM" id="CLU_415806_0_0_1"/>
<reference evidence="3" key="2">
    <citation type="submission" date="2007-04" db="EMBL/GenBank/DDBJ databases">
        <title>The genome of the human body louse.</title>
        <authorList>
            <consortium name="The Human Body Louse Genome Consortium"/>
            <person name="Kirkness E."/>
            <person name="Walenz B."/>
            <person name="Hass B."/>
            <person name="Bruggner R."/>
            <person name="Strausberg R."/>
        </authorList>
    </citation>
    <scope>NUCLEOTIDE SEQUENCE</scope>
    <source>
        <strain evidence="3">USDA</strain>
    </source>
</reference>
<evidence type="ECO:0000256" key="2">
    <source>
        <dbReference type="SAM" id="MobiDB-lite"/>
    </source>
</evidence>
<protein>
    <submittedName>
        <fullName evidence="3 4">Uncharacterized protein</fullName>
    </submittedName>
</protein>
<organism>
    <name type="scientific">Pediculus humanus subsp. corporis</name>
    <name type="common">Body louse</name>
    <dbReference type="NCBI Taxonomy" id="121224"/>
    <lineage>
        <taxon>Eukaryota</taxon>
        <taxon>Metazoa</taxon>
        <taxon>Ecdysozoa</taxon>
        <taxon>Arthropoda</taxon>
        <taxon>Hexapoda</taxon>
        <taxon>Insecta</taxon>
        <taxon>Pterygota</taxon>
        <taxon>Neoptera</taxon>
        <taxon>Paraneoptera</taxon>
        <taxon>Psocodea</taxon>
        <taxon>Troctomorpha</taxon>
        <taxon>Phthiraptera</taxon>
        <taxon>Anoplura</taxon>
        <taxon>Pediculidae</taxon>
        <taxon>Pediculus</taxon>
    </lineage>
</organism>
<feature type="coiled-coil region" evidence="1">
    <location>
        <begin position="186"/>
        <end position="258"/>
    </location>
</feature>
<dbReference type="STRING" id="121224.E0VI03"/>
<reference evidence="3" key="1">
    <citation type="submission" date="2007-04" db="EMBL/GenBank/DDBJ databases">
        <title>Annotation of Pediculus humanus corporis strain USDA.</title>
        <authorList>
            <person name="Kirkness E."/>
            <person name="Hannick L."/>
            <person name="Hass B."/>
            <person name="Bruggner R."/>
            <person name="Lawson D."/>
            <person name="Bidwell S."/>
            <person name="Joardar V."/>
            <person name="Caler E."/>
            <person name="Walenz B."/>
            <person name="Inman J."/>
            <person name="Schobel S."/>
            <person name="Galinsky K."/>
            <person name="Amedeo P."/>
            <person name="Strausberg R."/>
        </authorList>
    </citation>
    <scope>NUCLEOTIDE SEQUENCE</scope>
    <source>
        <strain evidence="3">USDA</strain>
    </source>
</reference>
<dbReference type="AlphaFoldDB" id="E0VI03"/>
<feature type="compositionally biased region" description="Basic and acidic residues" evidence="2">
    <location>
        <begin position="401"/>
        <end position="417"/>
    </location>
</feature>
<dbReference type="InParanoid" id="E0VI03"/>
<keyword evidence="1" id="KW-0175">Coiled coil</keyword>
<evidence type="ECO:0000256" key="1">
    <source>
        <dbReference type="SAM" id="Coils"/>
    </source>
</evidence>
<feature type="compositionally biased region" description="Gly residues" evidence="2">
    <location>
        <begin position="418"/>
        <end position="435"/>
    </location>
</feature>
<accession>E0VI03</accession>
<name>E0VI03_PEDHC</name>
<dbReference type="CTD" id="8237630"/>
<proteinExistence type="predicted"/>
<dbReference type="RefSeq" id="XP_002425747.1">
    <property type="nucleotide sequence ID" value="XM_002425702.1"/>
</dbReference>
<dbReference type="EMBL" id="DS235174">
    <property type="protein sequence ID" value="EEB13009.1"/>
    <property type="molecule type" value="Genomic_DNA"/>
</dbReference>
<evidence type="ECO:0000313" key="4">
    <source>
        <dbReference type="EnsemblMetazoa" id="PHUM218150-PA"/>
    </source>
</evidence>
<evidence type="ECO:0000313" key="5">
    <source>
        <dbReference type="Proteomes" id="UP000009046"/>
    </source>
</evidence>
<dbReference type="VEuPathDB" id="VectorBase:PHUM218150"/>